<gene>
    <name evidence="7 8" type="primary">mltG</name>
    <name evidence="8" type="ORF">ACFQ4M_09110</name>
</gene>
<evidence type="ECO:0000313" key="9">
    <source>
        <dbReference type="Proteomes" id="UP001597158"/>
    </source>
</evidence>
<dbReference type="Proteomes" id="UP001597158">
    <property type="component" value="Unassembled WGS sequence"/>
</dbReference>
<keyword evidence="6 7" id="KW-0961">Cell wall biogenesis/degradation</keyword>
<dbReference type="InterPro" id="IPR003770">
    <property type="entry name" value="MLTG-like"/>
</dbReference>
<evidence type="ECO:0000256" key="1">
    <source>
        <dbReference type="ARBA" id="ARBA00022475"/>
    </source>
</evidence>
<keyword evidence="9" id="KW-1185">Reference proteome</keyword>
<keyword evidence="5 7" id="KW-0456">Lyase</keyword>
<proteinExistence type="inferred from homology"/>
<keyword evidence="4 7" id="KW-0472">Membrane</keyword>
<comment type="catalytic activity">
    <reaction evidence="7">
        <text>a peptidoglycan chain = a peptidoglycan chain with N-acetyl-1,6-anhydromuramyl-[peptide] at the reducing end + a peptidoglycan chain with N-acetylglucosamine at the non-reducing end.</text>
        <dbReference type="EC" id="4.2.2.29"/>
    </reaction>
</comment>
<dbReference type="PANTHER" id="PTHR30518:SF2">
    <property type="entry name" value="ENDOLYTIC MUREIN TRANSGLYCOSYLASE"/>
    <property type="match status" value="1"/>
</dbReference>
<dbReference type="NCBIfam" id="TIGR00247">
    <property type="entry name" value="endolytic transglycosylase MltG"/>
    <property type="match status" value="1"/>
</dbReference>
<keyword evidence="7" id="KW-0997">Cell inner membrane</keyword>
<protein>
    <recommendedName>
        <fullName evidence="7">Endolytic murein transglycosylase</fullName>
        <ecNumber evidence="7">4.2.2.29</ecNumber>
    </recommendedName>
    <alternativeName>
        <fullName evidence="7">Peptidoglycan lytic transglycosylase</fullName>
    </alternativeName>
    <alternativeName>
        <fullName evidence="7">Peptidoglycan polymerization terminase</fullName>
    </alternativeName>
</protein>
<evidence type="ECO:0000313" key="8">
    <source>
        <dbReference type="EMBL" id="MFD1263742.1"/>
    </source>
</evidence>
<dbReference type="Gene3D" id="3.30.160.60">
    <property type="entry name" value="Classic Zinc Finger"/>
    <property type="match status" value="1"/>
</dbReference>
<dbReference type="Pfam" id="PF02618">
    <property type="entry name" value="YceG"/>
    <property type="match status" value="1"/>
</dbReference>
<dbReference type="EMBL" id="JBHTMC010000020">
    <property type="protein sequence ID" value="MFD1263742.1"/>
    <property type="molecule type" value="Genomic_DNA"/>
</dbReference>
<dbReference type="Gene3D" id="3.30.1490.480">
    <property type="entry name" value="Endolytic murein transglycosylase"/>
    <property type="match status" value="1"/>
</dbReference>
<dbReference type="EC" id="4.2.2.29" evidence="7"/>
<keyword evidence="3 7" id="KW-1133">Transmembrane helix</keyword>
<keyword evidence="2 7" id="KW-0812">Transmembrane</keyword>
<dbReference type="CDD" id="cd08010">
    <property type="entry name" value="MltG_like"/>
    <property type="match status" value="1"/>
</dbReference>
<evidence type="ECO:0000256" key="3">
    <source>
        <dbReference type="ARBA" id="ARBA00022989"/>
    </source>
</evidence>
<feature type="transmembrane region" description="Helical" evidence="7">
    <location>
        <begin position="12"/>
        <end position="39"/>
    </location>
</feature>
<dbReference type="RefSeq" id="WP_002939548.1">
    <property type="nucleotide sequence ID" value="NZ_JARQZE010000005.1"/>
</dbReference>
<comment type="subcellular location">
    <subcellularLocation>
        <location evidence="7">Cell inner membrane</location>
        <topology evidence="7">Single-pass membrane protein</topology>
    </subcellularLocation>
</comment>
<reference evidence="9" key="1">
    <citation type="journal article" date="2019" name="Int. J. Syst. Evol. Microbiol.">
        <title>The Global Catalogue of Microorganisms (GCM) 10K type strain sequencing project: providing services to taxonomists for standard genome sequencing and annotation.</title>
        <authorList>
            <consortium name="The Broad Institute Genomics Platform"/>
            <consortium name="The Broad Institute Genome Sequencing Center for Infectious Disease"/>
            <person name="Wu L."/>
            <person name="Ma J."/>
        </authorList>
    </citation>
    <scope>NUCLEOTIDE SEQUENCE [LARGE SCALE GENOMIC DNA]</scope>
    <source>
        <strain evidence="9">CCUG 48884</strain>
    </source>
</reference>
<comment type="function">
    <text evidence="7">Functions as a peptidoglycan terminase that cleaves nascent peptidoglycan strands endolytically to terminate their elongation.</text>
</comment>
<feature type="site" description="Important for catalytic activity" evidence="7">
    <location>
        <position position="227"/>
    </location>
</feature>
<comment type="similarity">
    <text evidence="7">Belongs to the transglycosylase MltG family.</text>
</comment>
<comment type="caution">
    <text evidence="8">The sequence shown here is derived from an EMBL/GenBank/DDBJ whole genome shotgun (WGS) entry which is preliminary data.</text>
</comment>
<evidence type="ECO:0000256" key="2">
    <source>
        <dbReference type="ARBA" id="ARBA00022692"/>
    </source>
</evidence>
<evidence type="ECO:0000256" key="5">
    <source>
        <dbReference type="ARBA" id="ARBA00023239"/>
    </source>
</evidence>
<evidence type="ECO:0000256" key="4">
    <source>
        <dbReference type="ARBA" id="ARBA00023136"/>
    </source>
</evidence>
<evidence type="ECO:0000256" key="6">
    <source>
        <dbReference type="ARBA" id="ARBA00023316"/>
    </source>
</evidence>
<sequence length="346" mass="38072">MAFSVDAVLMRSLVRFVVYLLIVSMLGAMLLVGAGWWYAHAPLTLASEKVEFTVPRGAGMRHAAGVIEDAGVGVDARFLTLLARIGDKAHTIKAGSYEVRTGVTPWQLIEKLASGDVTQGELLLVEGWTFRQVRQALESNPDLEQDTSGLSDAELLQRIGASETHPEGLFFPDTYRFDKRSSALAVLKRAYDAMQLRLAATWEARDPAMPLASPYEALILASIIEKETGRAEDRGLVASVFANRLRVGMRLQTDPTVIYGLGPEFDGRLRRVHLDTDHPWNTYTRAGLPPTPIAMPGEAALRAALKPENSEFFYFVARGDGSSEFSRTLAEHNRAVNRFIRNGGGR</sequence>
<dbReference type="HAMAP" id="MF_02065">
    <property type="entry name" value="MltG"/>
    <property type="match status" value="1"/>
</dbReference>
<accession>A0ABW3WDI7</accession>
<name>A0ABW3WDI7_9RHOO</name>
<organism evidence="8 9">
    <name type="scientific">Thauera mechernichensis</name>
    <dbReference type="NCBI Taxonomy" id="82788"/>
    <lineage>
        <taxon>Bacteria</taxon>
        <taxon>Pseudomonadati</taxon>
        <taxon>Pseudomonadota</taxon>
        <taxon>Betaproteobacteria</taxon>
        <taxon>Rhodocyclales</taxon>
        <taxon>Zoogloeaceae</taxon>
        <taxon>Thauera</taxon>
    </lineage>
</organism>
<evidence type="ECO:0000256" key="7">
    <source>
        <dbReference type="HAMAP-Rule" id="MF_02065"/>
    </source>
</evidence>
<dbReference type="PANTHER" id="PTHR30518">
    <property type="entry name" value="ENDOLYTIC MUREIN TRANSGLYCOSYLASE"/>
    <property type="match status" value="1"/>
</dbReference>
<keyword evidence="1 7" id="KW-1003">Cell membrane</keyword>